<reference evidence="1 2" key="2">
    <citation type="submission" date="2019-05" db="EMBL/GenBank/DDBJ databases">
        <authorList>
            <person name="Lianzixin W."/>
        </authorList>
    </citation>
    <scope>NUCLEOTIDE SEQUENCE [LARGE SCALE GENOMIC DNA]</scope>
    <source>
        <strain evidence="1 2">EC11</strain>
    </source>
</reference>
<dbReference type="EMBL" id="VEVQ02000007">
    <property type="protein sequence ID" value="NHN26366.1"/>
    <property type="molecule type" value="Genomic_DNA"/>
</dbReference>
<comment type="caution">
    <text evidence="1">The sequence shown here is derived from an EMBL/GenBank/DDBJ whole genome shotgun (WGS) entry which is preliminary data.</text>
</comment>
<evidence type="ECO:0000313" key="2">
    <source>
        <dbReference type="Proteomes" id="UP000817854"/>
    </source>
</evidence>
<dbReference type="RefSeq" id="WP_140962697.1">
    <property type="nucleotide sequence ID" value="NZ_VEVQ02000007.1"/>
</dbReference>
<evidence type="ECO:0000313" key="1">
    <source>
        <dbReference type="EMBL" id="NHN26366.1"/>
    </source>
</evidence>
<organism evidence="1 2">
    <name type="scientific">Flavobacterium jejuense</name>
    <dbReference type="NCBI Taxonomy" id="1544455"/>
    <lineage>
        <taxon>Bacteria</taxon>
        <taxon>Pseudomonadati</taxon>
        <taxon>Bacteroidota</taxon>
        <taxon>Flavobacteriia</taxon>
        <taxon>Flavobacteriales</taxon>
        <taxon>Flavobacteriaceae</taxon>
        <taxon>Flavobacterium</taxon>
    </lineage>
</organism>
<accession>A0ABX0IWC3</accession>
<name>A0ABX0IWC3_9FLAO</name>
<sequence>MTTEEHLNKIISVAKDFDTTFEQNNLRRAKWADSFMIIQNTLVNIVNSMTSNIEFFKSNLYVVGIVDSKSDINCNSAIFVKSGNTRLDNERHEKGFQIHFAPSENGRLLCYAYGFNVPQDSDPKLFKIAILEPDEIIQNKIHELFYEAFEKVKETSILFQR</sequence>
<gene>
    <name evidence="1" type="ORF">FIA58_011810</name>
</gene>
<keyword evidence="2" id="KW-1185">Reference proteome</keyword>
<reference evidence="2" key="1">
    <citation type="submission" date="2019-05" db="EMBL/GenBank/DDBJ databases">
        <title>Flavobacterium profundi sp. nov., isolated from a deep-sea seamount.</title>
        <authorList>
            <person name="Zhang D.-C."/>
        </authorList>
    </citation>
    <scope>NUCLEOTIDE SEQUENCE [LARGE SCALE GENOMIC DNA]</scope>
    <source>
        <strain evidence="2">EC11</strain>
    </source>
</reference>
<proteinExistence type="predicted"/>
<protein>
    <submittedName>
        <fullName evidence="1">Uncharacterized protein</fullName>
    </submittedName>
</protein>
<reference evidence="1 2" key="3">
    <citation type="submission" date="2020-02" db="EMBL/GenBank/DDBJ databases">
        <title>Flavobacterium profundi sp. nov., isolated from a deep-sea seamount.</title>
        <authorList>
            <person name="Zhang D.-C."/>
        </authorList>
    </citation>
    <scope>NUCLEOTIDE SEQUENCE [LARGE SCALE GENOMIC DNA]</scope>
    <source>
        <strain evidence="1 2">EC11</strain>
    </source>
</reference>
<dbReference type="Proteomes" id="UP000817854">
    <property type="component" value="Unassembled WGS sequence"/>
</dbReference>